<dbReference type="AlphaFoldDB" id="A0A4Q2V1I5"/>
<sequence>MDDETRKKFKQELERMIKDATEKEQAARDLQQQANQMRNMMEMLSERGSSSRSRRNKGEAADMETQIMQLEQQAVRQLEIVQDLWNKIHEMQEEEQRH</sequence>
<gene>
    <name evidence="2" type="ORF">BFJ63_vAg18934</name>
</gene>
<dbReference type="Proteomes" id="UP000290540">
    <property type="component" value="Unassembled WGS sequence"/>
</dbReference>
<organism evidence="2 3">
    <name type="scientific">Fusarium oxysporum f. sp. narcissi</name>
    <dbReference type="NCBI Taxonomy" id="451672"/>
    <lineage>
        <taxon>Eukaryota</taxon>
        <taxon>Fungi</taxon>
        <taxon>Dikarya</taxon>
        <taxon>Ascomycota</taxon>
        <taxon>Pezizomycotina</taxon>
        <taxon>Sordariomycetes</taxon>
        <taxon>Hypocreomycetidae</taxon>
        <taxon>Hypocreales</taxon>
        <taxon>Nectriaceae</taxon>
        <taxon>Fusarium</taxon>
        <taxon>Fusarium oxysporum species complex</taxon>
    </lineage>
</organism>
<reference evidence="2 3" key="1">
    <citation type="submission" date="2016-12" db="EMBL/GenBank/DDBJ databases">
        <title>Draft genome sequence of Fusarium oxysporum causing rot on Narcissus.</title>
        <authorList>
            <person name="Armitage A.D."/>
            <person name="Taylor A."/>
            <person name="Clarkson J.P."/>
            <person name="Harrison R.J."/>
            <person name="Jackson A.C."/>
        </authorList>
    </citation>
    <scope>NUCLEOTIDE SEQUENCE [LARGE SCALE GENOMIC DNA]</scope>
    <source>
        <strain evidence="2 3">N139</strain>
    </source>
</reference>
<protein>
    <submittedName>
        <fullName evidence="2">Uncharacterized protein</fullName>
    </submittedName>
</protein>
<accession>A0A4Q2V1I5</accession>
<keyword evidence="1" id="KW-0175">Coiled coil</keyword>
<name>A0A4Q2V1I5_FUSOX</name>
<feature type="coiled-coil region" evidence="1">
    <location>
        <begin position="6"/>
        <end position="80"/>
    </location>
</feature>
<evidence type="ECO:0000256" key="1">
    <source>
        <dbReference type="SAM" id="Coils"/>
    </source>
</evidence>
<dbReference type="EMBL" id="MQTW01001364">
    <property type="protein sequence ID" value="RYC78193.1"/>
    <property type="molecule type" value="Genomic_DNA"/>
</dbReference>
<comment type="caution">
    <text evidence="2">The sequence shown here is derived from an EMBL/GenBank/DDBJ whole genome shotgun (WGS) entry which is preliminary data.</text>
</comment>
<proteinExistence type="predicted"/>
<evidence type="ECO:0000313" key="2">
    <source>
        <dbReference type="EMBL" id="RYC78193.1"/>
    </source>
</evidence>
<evidence type="ECO:0000313" key="3">
    <source>
        <dbReference type="Proteomes" id="UP000290540"/>
    </source>
</evidence>